<keyword evidence="4" id="KW-0808">Transferase</keyword>
<dbReference type="InterPro" id="IPR036390">
    <property type="entry name" value="WH_DNA-bd_sf"/>
</dbReference>
<dbReference type="EMBL" id="FOYZ01000002">
    <property type="protein sequence ID" value="SFR63731.1"/>
    <property type="molecule type" value="Genomic_DNA"/>
</dbReference>
<organism evidence="4 5">
    <name type="scientific">Anaeromicropila populeti</name>
    <dbReference type="NCBI Taxonomy" id="37658"/>
    <lineage>
        <taxon>Bacteria</taxon>
        <taxon>Bacillati</taxon>
        <taxon>Bacillota</taxon>
        <taxon>Clostridia</taxon>
        <taxon>Lachnospirales</taxon>
        <taxon>Lachnospiraceae</taxon>
        <taxon>Anaeromicropila</taxon>
    </lineage>
</organism>
<dbReference type="Pfam" id="PF13412">
    <property type="entry name" value="HTH_24"/>
    <property type="match status" value="1"/>
</dbReference>
<dbReference type="GO" id="GO:0042732">
    <property type="term" value="P:D-xylose metabolic process"/>
    <property type="evidence" value="ECO:0007669"/>
    <property type="project" value="UniProtKB-KW"/>
</dbReference>
<evidence type="ECO:0000256" key="2">
    <source>
        <dbReference type="ARBA" id="ARBA00006479"/>
    </source>
</evidence>
<evidence type="ECO:0000256" key="3">
    <source>
        <dbReference type="ARBA" id="ARBA00022629"/>
    </source>
</evidence>
<keyword evidence="3" id="KW-0119">Carbohydrate metabolism</keyword>
<dbReference type="SUPFAM" id="SSF53067">
    <property type="entry name" value="Actin-like ATPase domain"/>
    <property type="match status" value="2"/>
</dbReference>
<keyword evidence="3" id="KW-0859">Xylose metabolism</keyword>
<accession>A0A1I6IAM3</accession>
<gene>
    <name evidence="4" type="ORF">SAMN05661086_00622</name>
</gene>
<dbReference type="AlphaFoldDB" id="A0A1I6IAM3"/>
<evidence type="ECO:0000313" key="4">
    <source>
        <dbReference type="EMBL" id="SFR63731.1"/>
    </source>
</evidence>
<dbReference type="Gene3D" id="1.10.10.10">
    <property type="entry name" value="Winged helix-like DNA-binding domain superfamily/Winged helix DNA-binding domain"/>
    <property type="match status" value="1"/>
</dbReference>
<evidence type="ECO:0000256" key="1">
    <source>
        <dbReference type="ARBA" id="ARBA00002486"/>
    </source>
</evidence>
<proteinExistence type="inferred from homology"/>
<name>A0A1I6IAM3_9FIRM</name>
<dbReference type="RefSeq" id="WP_177214521.1">
    <property type="nucleotide sequence ID" value="NZ_FOYZ01000002.1"/>
</dbReference>
<comment type="similarity">
    <text evidence="2">Belongs to the ROK (NagC/XylR) family.</text>
</comment>
<keyword evidence="5" id="KW-1185">Reference proteome</keyword>
<dbReference type="PANTHER" id="PTHR18964:SF149">
    <property type="entry name" value="BIFUNCTIONAL UDP-N-ACETYLGLUCOSAMINE 2-EPIMERASE_N-ACETYLMANNOSAMINE KINASE"/>
    <property type="match status" value="1"/>
</dbReference>
<protein>
    <submittedName>
        <fullName evidence="4">Sugar kinase of the NBD/HSP70 family, may contain an N-terminal HTH domain</fullName>
    </submittedName>
</protein>
<dbReference type="Pfam" id="PF00480">
    <property type="entry name" value="ROK"/>
    <property type="match status" value="1"/>
</dbReference>
<evidence type="ECO:0000313" key="5">
    <source>
        <dbReference type="Proteomes" id="UP000199659"/>
    </source>
</evidence>
<dbReference type="PANTHER" id="PTHR18964">
    <property type="entry name" value="ROK (REPRESSOR, ORF, KINASE) FAMILY"/>
    <property type="match status" value="1"/>
</dbReference>
<dbReference type="Proteomes" id="UP000199659">
    <property type="component" value="Unassembled WGS sequence"/>
</dbReference>
<dbReference type="InterPro" id="IPR000600">
    <property type="entry name" value="ROK"/>
</dbReference>
<sequence>MENKTGKNLRFLRENNTREVLRYLTIHGDSSRIKLSKELGLSKMTITNIVNELQKYGYLCESDICLRENIGSTGPKPILLSVKQNKILSIGVYILAEKIICTLSDVKAGELFVHQEKVDIQCKQETLNHVVCTMIQKVLEFDKEFNSSIVGIGIVSTTSIEAEKGILLRNKLFLNHYLDVLKEVVKKQFDYPVYIANDMQASIIGEEIYGYGKKYSKYMYLGITTSIGMSVISNGKLIVGESNVAVEAGHMSVNIDGELCQCGNRGCLNLYASLPVLLKESGCQSMEELLELYEKKDLKCVAVVNKFIHIISVALINWAKIFDLELVILGHEGAMLPQEIIELISTNVNNVLHVHSEKRIEVVIATFSTLSALRGATSIVFSKFFTGEIEWIQAKKIEEMV</sequence>
<comment type="function">
    <text evidence="1">Transcriptional repressor of xylose-utilizing enzymes.</text>
</comment>
<dbReference type="STRING" id="37658.SAMN05661086_00622"/>
<reference evidence="4 5" key="1">
    <citation type="submission" date="2016-10" db="EMBL/GenBank/DDBJ databases">
        <authorList>
            <person name="de Groot N.N."/>
        </authorList>
    </citation>
    <scope>NUCLEOTIDE SEQUENCE [LARGE SCALE GENOMIC DNA]</scope>
    <source>
        <strain evidence="4 5">743A</strain>
    </source>
</reference>
<dbReference type="GO" id="GO:0016301">
    <property type="term" value="F:kinase activity"/>
    <property type="evidence" value="ECO:0007669"/>
    <property type="project" value="UniProtKB-KW"/>
</dbReference>
<keyword evidence="4" id="KW-0418">Kinase</keyword>
<dbReference type="SUPFAM" id="SSF46785">
    <property type="entry name" value="Winged helix' DNA-binding domain"/>
    <property type="match status" value="1"/>
</dbReference>
<dbReference type="InterPro" id="IPR043129">
    <property type="entry name" value="ATPase_NBD"/>
</dbReference>
<dbReference type="Gene3D" id="3.30.420.40">
    <property type="match status" value="2"/>
</dbReference>
<dbReference type="InterPro" id="IPR036388">
    <property type="entry name" value="WH-like_DNA-bd_sf"/>
</dbReference>